<name>A0ACB8RY77_9AGAM</name>
<accession>A0ACB8RY77</accession>
<keyword evidence="2" id="KW-1185">Reference proteome</keyword>
<sequence length="152" mass="16911">MATLVGLAPERTSARSAALHARSGNISFPPISPPPRSRRAVPTSTYPVCRHLPPAWTSITPLASKCCPAWRVHAARSKCPGLLIQSQLALCSRNRHRVVTLLTSDRHPARHPTVLPQYYAYFLQLLMRHHSRGAVLHQQVKKFLSTQLDGNK</sequence>
<evidence type="ECO:0000313" key="2">
    <source>
        <dbReference type="Proteomes" id="UP000814033"/>
    </source>
</evidence>
<dbReference type="Proteomes" id="UP000814033">
    <property type="component" value="Unassembled WGS sequence"/>
</dbReference>
<comment type="caution">
    <text evidence="1">The sequence shown here is derived from an EMBL/GenBank/DDBJ whole genome shotgun (WGS) entry which is preliminary data.</text>
</comment>
<organism evidence="1 2">
    <name type="scientific">Auriscalpium vulgare</name>
    <dbReference type="NCBI Taxonomy" id="40419"/>
    <lineage>
        <taxon>Eukaryota</taxon>
        <taxon>Fungi</taxon>
        <taxon>Dikarya</taxon>
        <taxon>Basidiomycota</taxon>
        <taxon>Agaricomycotina</taxon>
        <taxon>Agaricomycetes</taxon>
        <taxon>Russulales</taxon>
        <taxon>Auriscalpiaceae</taxon>
        <taxon>Auriscalpium</taxon>
    </lineage>
</organism>
<reference evidence="1" key="2">
    <citation type="journal article" date="2022" name="New Phytol.">
        <title>Evolutionary transition to the ectomycorrhizal habit in the genomes of a hyperdiverse lineage of mushroom-forming fungi.</title>
        <authorList>
            <person name="Looney B."/>
            <person name="Miyauchi S."/>
            <person name="Morin E."/>
            <person name="Drula E."/>
            <person name="Courty P.E."/>
            <person name="Kohler A."/>
            <person name="Kuo A."/>
            <person name="LaButti K."/>
            <person name="Pangilinan J."/>
            <person name="Lipzen A."/>
            <person name="Riley R."/>
            <person name="Andreopoulos W."/>
            <person name="He G."/>
            <person name="Johnson J."/>
            <person name="Nolan M."/>
            <person name="Tritt A."/>
            <person name="Barry K.W."/>
            <person name="Grigoriev I.V."/>
            <person name="Nagy L.G."/>
            <person name="Hibbett D."/>
            <person name="Henrissat B."/>
            <person name="Matheny P.B."/>
            <person name="Labbe J."/>
            <person name="Martin F.M."/>
        </authorList>
    </citation>
    <scope>NUCLEOTIDE SEQUENCE</scope>
    <source>
        <strain evidence="1">FP105234-sp</strain>
    </source>
</reference>
<evidence type="ECO:0000313" key="1">
    <source>
        <dbReference type="EMBL" id="KAI0048772.1"/>
    </source>
</evidence>
<dbReference type="EMBL" id="MU275882">
    <property type="protein sequence ID" value="KAI0048772.1"/>
    <property type="molecule type" value="Genomic_DNA"/>
</dbReference>
<gene>
    <name evidence="1" type="ORF">FA95DRAFT_1008921</name>
</gene>
<protein>
    <submittedName>
        <fullName evidence="1">Uncharacterized protein</fullName>
    </submittedName>
</protein>
<proteinExistence type="predicted"/>
<reference evidence="1" key="1">
    <citation type="submission" date="2021-02" db="EMBL/GenBank/DDBJ databases">
        <authorList>
            <consortium name="DOE Joint Genome Institute"/>
            <person name="Ahrendt S."/>
            <person name="Looney B.P."/>
            <person name="Miyauchi S."/>
            <person name="Morin E."/>
            <person name="Drula E."/>
            <person name="Courty P.E."/>
            <person name="Chicoki N."/>
            <person name="Fauchery L."/>
            <person name="Kohler A."/>
            <person name="Kuo A."/>
            <person name="Labutti K."/>
            <person name="Pangilinan J."/>
            <person name="Lipzen A."/>
            <person name="Riley R."/>
            <person name="Andreopoulos W."/>
            <person name="He G."/>
            <person name="Johnson J."/>
            <person name="Barry K.W."/>
            <person name="Grigoriev I.V."/>
            <person name="Nagy L."/>
            <person name="Hibbett D."/>
            <person name="Henrissat B."/>
            <person name="Matheny P.B."/>
            <person name="Labbe J."/>
            <person name="Martin F."/>
        </authorList>
    </citation>
    <scope>NUCLEOTIDE SEQUENCE</scope>
    <source>
        <strain evidence="1">FP105234-sp</strain>
    </source>
</reference>